<sequence length="437" mass="46801">MNVDPPHPPLPGIGRRALLAGGLGAAGLALAGCGGTTAAATGAPVPIRQWNLFTGGDGARMVEMHDRFADEHPEYDLRPTTYLWGNPYYTKFAMGAAGGRSFDIGTLHLSRVKGMGAGTLIDPVPRDVLAEFGITEETVRPALWEKATVDGELYAIPLDTHLVVTYYNREVCEQAGVLESDGTLVRTSGVEDLFDVLAAVKEVTGHFGIVMDTTGAWRQFWSLYRQLGGEMALEDELGLDDDKALQSLDFLRRVSEEGLAPKASDAPGTPARFQNGIAGLMLAGNWELPTMQDAGMDFGMRPFPGVFGDELGQGDSHVFVLPHRREPDEEAVRASVAYAAWMLKNSIIWAGGGHTPAYLPVAESEDYAALEPQAEYRAAADDVQLDPDAWFSGSAAALMSEANSVMAGVHNGSSTPEETLAAFKRAVQKLIDTPPPV</sequence>
<gene>
    <name evidence="2" type="ORF">O4U47_00675</name>
</gene>
<dbReference type="InterPro" id="IPR006311">
    <property type="entry name" value="TAT_signal"/>
</dbReference>
<comment type="caution">
    <text evidence="2">The sequence shown here is derived from an EMBL/GenBank/DDBJ whole genome shotgun (WGS) entry which is preliminary data.</text>
</comment>
<evidence type="ECO:0000313" key="2">
    <source>
        <dbReference type="EMBL" id="MDA2803010.1"/>
    </source>
</evidence>
<dbReference type="Pfam" id="PF13416">
    <property type="entry name" value="SBP_bac_8"/>
    <property type="match status" value="1"/>
</dbReference>
<feature type="chain" id="PRO_5046901585" evidence="1">
    <location>
        <begin position="32"/>
        <end position="437"/>
    </location>
</feature>
<evidence type="ECO:0000256" key="1">
    <source>
        <dbReference type="SAM" id="SignalP"/>
    </source>
</evidence>
<feature type="signal peptide" evidence="1">
    <location>
        <begin position="1"/>
        <end position="31"/>
    </location>
</feature>
<dbReference type="PANTHER" id="PTHR43649:SF14">
    <property type="entry name" value="BLR3389 PROTEIN"/>
    <property type="match status" value="1"/>
</dbReference>
<name>A0ABT4TED9_9ACTN</name>
<dbReference type="PANTHER" id="PTHR43649">
    <property type="entry name" value="ARABINOSE-BINDING PROTEIN-RELATED"/>
    <property type="match status" value="1"/>
</dbReference>
<dbReference type="InterPro" id="IPR006059">
    <property type="entry name" value="SBP"/>
</dbReference>
<proteinExistence type="predicted"/>
<dbReference type="EMBL" id="JAQFWP010000001">
    <property type="protein sequence ID" value="MDA2803010.1"/>
    <property type="molecule type" value="Genomic_DNA"/>
</dbReference>
<protein>
    <submittedName>
        <fullName evidence="2">Extracellular solute-binding protein</fullName>
    </submittedName>
</protein>
<keyword evidence="1" id="KW-0732">Signal</keyword>
<dbReference type="PROSITE" id="PS51318">
    <property type="entry name" value="TAT"/>
    <property type="match status" value="1"/>
</dbReference>
<dbReference type="RefSeq" id="WP_270675003.1">
    <property type="nucleotide sequence ID" value="NZ_JAQFWP010000001.1"/>
</dbReference>
<accession>A0ABT4TED9</accession>
<organism evidence="2 3">
    <name type="scientific">Nocardiopsis suaedae</name>
    <dbReference type="NCBI Taxonomy" id="3018444"/>
    <lineage>
        <taxon>Bacteria</taxon>
        <taxon>Bacillati</taxon>
        <taxon>Actinomycetota</taxon>
        <taxon>Actinomycetes</taxon>
        <taxon>Streptosporangiales</taxon>
        <taxon>Nocardiopsidaceae</taxon>
        <taxon>Nocardiopsis</taxon>
    </lineage>
</organism>
<reference evidence="2" key="1">
    <citation type="submission" date="2023-01" db="EMBL/GenBank/DDBJ databases">
        <title>Draft genome sequence of Nocardiopsis sp. LSu2-4 isolated from halophytes.</title>
        <authorList>
            <person name="Duangmal K."/>
            <person name="Chantavorakit T."/>
        </authorList>
    </citation>
    <scope>NUCLEOTIDE SEQUENCE</scope>
    <source>
        <strain evidence="2">LSu2-4</strain>
    </source>
</reference>
<keyword evidence="3" id="KW-1185">Reference proteome</keyword>
<evidence type="ECO:0000313" key="3">
    <source>
        <dbReference type="Proteomes" id="UP001165685"/>
    </source>
</evidence>
<dbReference type="SUPFAM" id="SSF53850">
    <property type="entry name" value="Periplasmic binding protein-like II"/>
    <property type="match status" value="1"/>
</dbReference>
<dbReference type="Proteomes" id="UP001165685">
    <property type="component" value="Unassembled WGS sequence"/>
</dbReference>
<dbReference type="Gene3D" id="3.40.190.10">
    <property type="entry name" value="Periplasmic binding protein-like II"/>
    <property type="match status" value="1"/>
</dbReference>
<dbReference type="InterPro" id="IPR050490">
    <property type="entry name" value="Bact_solute-bd_prot1"/>
</dbReference>